<name>A0A833VKJ1_9POAL</name>
<comment type="caution">
    <text evidence="5">The sequence shown here is derived from an EMBL/GenBank/DDBJ whole genome shotgun (WGS) entry which is preliminary data.</text>
</comment>
<evidence type="ECO:0000256" key="1">
    <source>
        <dbReference type="ARBA" id="ARBA00022491"/>
    </source>
</evidence>
<keyword evidence="2" id="KW-0805">Transcription regulation</keyword>
<dbReference type="EMBL" id="SWLB01000018">
    <property type="protein sequence ID" value="KAF3326863.1"/>
    <property type="molecule type" value="Genomic_DNA"/>
</dbReference>
<evidence type="ECO:0000256" key="2">
    <source>
        <dbReference type="ARBA" id="ARBA00023015"/>
    </source>
</evidence>
<keyword evidence="6" id="KW-1185">Reference proteome</keyword>
<dbReference type="InterPro" id="IPR040356">
    <property type="entry name" value="SPEAR"/>
</dbReference>
<dbReference type="PANTHER" id="PTHR33388">
    <property type="entry name" value="OS01G0212500 PROTEIN"/>
    <property type="match status" value="1"/>
</dbReference>
<dbReference type="Proteomes" id="UP000623129">
    <property type="component" value="Unassembled WGS sequence"/>
</dbReference>
<dbReference type="PANTHER" id="PTHR33388:SF1">
    <property type="entry name" value="PROTEIN SPEAR2"/>
    <property type="match status" value="1"/>
</dbReference>
<evidence type="ECO:0000256" key="3">
    <source>
        <dbReference type="ARBA" id="ARBA00023163"/>
    </source>
</evidence>
<dbReference type="InterPro" id="IPR014855">
    <property type="entry name" value="NOZZLE"/>
</dbReference>
<dbReference type="AlphaFoldDB" id="A0A833VKJ1"/>
<protein>
    <submittedName>
        <fullName evidence="5">Uncharacterized protein</fullName>
    </submittedName>
</protein>
<keyword evidence="3" id="KW-0804">Transcription</keyword>
<evidence type="ECO:0000256" key="4">
    <source>
        <dbReference type="SAM" id="MobiDB-lite"/>
    </source>
</evidence>
<dbReference type="GO" id="GO:0003700">
    <property type="term" value="F:DNA-binding transcription factor activity"/>
    <property type="evidence" value="ECO:0007669"/>
    <property type="project" value="InterPro"/>
</dbReference>
<evidence type="ECO:0000313" key="6">
    <source>
        <dbReference type="Proteomes" id="UP000623129"/>
    </source>
</evidence>
<accession>A0A833VKJ1</accession>
<keyword evidence="1" id="KW-0678">Repressor</keyword>
<feature type="region of interest" description="Disordered" evidence="4">
    <location>
        <begin position="1"/>
        <end position="30"/>
    </location>
</feature>
<reference evidence="5" key="1">
    <citation type="submission" date="2020-01" db="EMBL/GenBank/DDBJ databases">
        <title>Genome sequence of Kobresia littledalei, the first chromosome-level genome in the family Cyperaceae.</title>
        <authorList>
            <person name="Qu G."/>
        </authorList>
    </citation>
    <scope>NUCLEOTIDE SEQUENCE</scope>
    <source>
        <strain evidence="5">C.B.Clarke</strain>
        <tissue evidence="5">Leaf</tissue>
    </source>
</reference>
<gene>
    <name evidence="5" type="ORF">FCM35_KLT08493</name>
</gene>
<evidence type="ECO:0000313" key="5">
    <source>
        <dbReference type="EMBL" id="KAF3326863.1"/>
    </source>
</evidence>
<sequence>MVQDQGLHKCSTSKNKKPKKEPQRGLGVAQLERLRLEEQRKANALSSSSSSAISYHNSFPSLQLLPSHNPPVPQTFLHQVSPSTTWQCHNFSNWSHQLPLPQAPVPLMSSGYVPWLEPPSNQILSSDSNSTLVSLGDDRVTCEKFPPTSNYEIYSGTSVQQAVGNLLLP</sequence>
<dbReference type="Pfam" id="PF08744">
    <property type="entry name" value="NOZZLE"/>
    <property type="match status" value="1"/>
</dbReference>
<organism evidence="5 6">
    <name type="scientific">Carex littledalei</name>
    <dbReference type="NCBI Taxonomy" id="544730"/>
    <lineage>
        <taxon>Eukaryota</taxon>
        <taxon>Viridiplantae</taxon>
        <taxon>Streptophyta</taxon>
        <taxon>Embryophyta</taxon>
        <taxon>Tracheophyta</taxon>
        <taxon>Spermatophyta</taxon>
        <taxon>Magnoliopsida</taxon>
        <taxon>Liliopsida</taxon>
        <taxon>Poales</taxon>
        <taxon>Cyperaceae</taxon>
        <taxon>Cyperoideae</taxon>
        <taxon>Cariceae</taxon>
        <taxon>Carex</taxon>
        <taxon>Carex subgen. Euthyceras</taxon>
    </lineage>
</organism>
<proteinExistence type="predicted"/>
<dbReference type="OrthoDB" id="1926221at2759"/>